<keyword evidence="5 12" id="KW-0349">Heme</keyword>
<dbReference type="PANTHER" id="PTHR10978">
    <property type="entry name" value="SUCCINATE DEHYDROGENASE CYTOCHROME B560 SUBUNIT"/>
    <property type="match status" value="1"/>
</dbReference>
<name>A0A255YHV0_9SPHN</name>
<dbReference type="Pfam" id="PF01127">
    <property type="entry name" value="Sdh_cyt"/>
    <property type="match status" value="1"/>
</dbReference>
<keyword evidence="7 12" id="KW-0479">Metal-binding</keyword>
<evidence type="ECO:0000313" key="14">
    <source>
        <dbReference type="EMBL" id="OYQ28852.1"/>
    </source>
</evidence>
<keyword evidence="15" id="KW-1185">Reference proteome</keyword>
<keyword evidence="9 12" id="KW-0408">Iron</keyword>
<dbReference type="GO" id="GO:0016020">
    <property type="term" value="C:membrane"/>
    <property type="evidence" value="ECO:0007669"/>
    <property type="project" value="UniProtKB-SubCell"/>
</dbReference>
<dbReference type="GO" id="GO:0006099">
    <property type="term" value="P:tricarboxylic acid cycle"/>
    <property type="evidence" value="ECO:0007669"/>
    <property type="project" value="InterPro"/>
</dbReference>
<dbReference type="PROSITE" id="PS01000">
    <property type="entry name" value="SDH_CYT_1"/>
    <property type="match status" value="1"/>
</dbReference>
<evidence type="ECO:0000256" key="1">
    <source>
        <dbReference type="ARBA" id="ARBA00004050"/>
    </source>
</evidence>
<evidence type="ECO:0000256" key="9">
    <source>
        <dbReference type="ARBA" id="ARBA00023004"/>
    </source>
</evidence>
<evidence type="ECO:0000256" key="7">
    <source>
        <dbReference type="ARBA" id="ARBA00022723"/>
    </source>
</evidence>
<evidence type="ECO:0000256" key="13">
    <source>
        <dbReference type="SAM" id="Phobius"/>
    </source>
</evidence>
<comment type="cofactor">
    <cofactor evidence="12">
        <name>heme</name>
        <dbReference type="ChEBI" id="CHEBI:30413"/>
    </cofactor>
    <text evidence="12">The heme is bound between the two transmembrane subunits.</text>
</comment>
<gene>
    <name evidence="14" type="primary">sdhC</name>
    <name evidence="14" type="ORF">CHU93_08470</name>
</gene>
<reference evidence="14 15" key="1">
    <citation type="submission" date="2017-07" db="EMBL/GenBank/DDBJ databases">
        <title>Sandarakinorhabdus cyanobacteriorum sp. nov., a novel bacterium isolated from cyanobacterial aggregates in a eutrophic lake.</title>
        <authorList>
            <person name="Cai H."/>
        </authorList>
    </citation>
    <scope>NUCLEOTIDE SEQUENCE [LARGE SCALE GENOMIC DNA]</scope>
    <source>
        <strain evidence="14 15">TH057</strain>
    </source>
</reference>
<evidence type="ECO:0000256" key="2">
    <source>
        <dbReference type="ARBA" id="ARBA00004141"/>
    </source>
</evidence>
<evidence type="ECO:0000256" key="5">
    <source>
        <dbReference type="ARBA" id="ARBA00022617"/>
    </source>
</evidence>
<evidence type="ECO:0000256" key="6">
    <source>
        <dbReference type="ARBA" id="ARBA00022692"/>
    </source>
</evidence>
<comment type="function">
    <text evidence="1">Membrane-anchoring subunit of succinate dehydrogenase (SDH).</text>
</comment>
<organism evidence="14 15">
    <name type="scientific">Sandarakinorhabdus cyanobacteriorum</name>
    <dbReference type="NCBI Taxonomy" id="1981098"/>
    <lineage>
        <taxon>Bacteria</taxon>
        <taxon>Pseudomonadati</taxon>
        <taxon>Pseudomonadota</taxon>
        <taxon>Alphaproteobacteria</taxon>
        <taxon>Sphingomonadales</taxon>
        <taxon>Sphingosinicellaceae</taxon>
        <taxon>Sandarakinorhabdus</taxon>
    </lineage>
</organism>
<proteinExistence type="inferred from homology"/>
<feature type="binding site" description="axial binding residue" evidence="12">
    <location>
        <position position="87"/>
    </location>
    <ligand>
        <name>heme</name>
        <dbReference type="ChEBI" id="CHEBI:30413"/>
        <note>ligand shared with second transmembrane subunit</note>
    </ligand>
    <ligandPart>
        <name>Fe</name>
        <dbReference type="ChEBI" id="CHEBI:18248"/>
    </ligandPart>
</feature>
<dbReference type="Gene3D" id="1.20.1300.10">
    <property type="entry name" value="Fumarate reductase/succinate dehydrogenase, transmembrane subunit"/>
    <property type="match status" value="1"/>
</dbReference>
<dbReference type="SUPFAM" id="SSF81343">
    <property type="entry name" value="Fumarate reductase respiratory complex transmembrane subunits"/>
    <property type="match status" value="1"/>
</dbReference>
<keyword evidence="8 13" id="KW-1133">Transmembrane helix</keyword>
<dbReference type="NCBIfam" id="TIGR02970">
    <property type="entry name" value="succ_dehyd_cytB"/>
    <property type="match status" value="1"/>
</dbReference>
<dbReference type="RefSeq" id="WP_094473656.1">
    <property type="nucleotide sequence ID" value="NZ_NOXT01000107.1"/>
</dbReference>
<comment type="similarity">
    <text evidence="3">Belongs to the cytochrome b560 family.</text>
</comment>
<feature type="transmembrane region" description="Helical" evidence="13">
    <location>
        <begin position="111"/>
        <end position="132"/>
    </location>
</feature>
<dbReference type="Proteomes" id="UP000216991">
    <property type="component" value="Unassembled WGS sequence"/>
</dbReference>
<protein>
    <recommendedName>
        <fullName evidence="4">Succinate dehydrogenase cytochrome b556 subunit</fullName>
    </recommendedName>
</protein>
<feature type="transmembrane region" description="Helical" evidence="13">
    <location>
        <begin position="34"/>
        <end position="55"/>
    </location>
</feature>
<evidence type="ECO:0000256" key="4">
    <source>
        <dbReference type="ARBA" id="ARBA00020076"/>
    </source>
</evidence>
<dbReference type="GO" id="GO:0046872">
    <property type="term" value="F:metal ion binding"/>
    <property type="evidence" value="ECO:0007669"/>
    <property type="project" value="UniProtKB-KW"/>
</dbReference>
<dbReference type="InterPro" id="IPR000701">
    <property type="entry name" value="SuccDH_FuR_B_TM-su"/>
</dbReference>
<evidence type="ECO:0000256" key="10">
    <source>
        <dbReference type="ARBA" id="ARBA00023136"/>
    </source>
</evidence>
<dbReference type="PIRSF" id="PIRSF000178">
    <property type="entry name" value="SDH_cyt_b560"/>
    <property type="match status" value="1"/>
</dbReference>
<dbReference type="PANTHER" id="PTHR10978:SF5">
    <property type="entry name" value="SUCCINATE DEHYDROGENASE CYTOCHROME B560 SUBUNIT, MITOCHONDRIAL"/>
    <property type="match status" value="1"/>
</dbReference>
<evidence type="ECO:0000256" key="11">
    <source>
        <dbReference type="ARBA" id="ARBA00025912"/>
    </source>
</evidence>
<dbReference type="InterPro" id="IPR034804">
    <property type="entry name" value="SQR/QFR_C/D"/>
</dbReference>
<comment type="caution">
    <text evidence="14">The sequence shown here is derived from an EMBL/GenBank/DDBJ whole genome shotgun (WGS) entry which is preliminary data.</text>
</comment>
<dbReference type="CDD" id="cd03499">
    <property type="entry name" value="SQR_TypeC_SdhC"/>
    <property type="match status" value="1"/>
</dbReference>
<keyword evidence="10 13" id="KW-0472">Membrane</keyword>
<dbReference type="InterPro" id="IPR018495">
    <property type="entry name" value="Succ_DH_cyt_bsu_CS"/>
</dbReference>
<evidence type="ECO:0000313" key="15">
    <source>
        <dbReference type="Proteomes" id="UP000216991"/>
    </source>
</evidence>
<dbReference type="OrthoDB" id="9799441at2"/>
<comment type="subcellular location">
    <subcellularLocation>
        <location evidence="2">Membrane</location>
        <topology evidence="2">Multi-pass membrane protein</topology>
    </subcellularLocation>
</comment>
<accession>A0A255YHV0</accession>
<evidence type="ECO:0000256" key="3">
    <source>
        <dbReference type="ARBA" id="ARBA00007244"/>
    </source>
</evidence>
<keyword evidence="6 13" id="KW-0812">Transmembrane</keyword>
<evidence type="ECO:0000256" key="12">
    <source>
        <dbReference type="PIRSR" id="PIRSR000178-1"/>
    </source>
</evidence>
<dbReference type="EMBL" id="NOXT01000107">
    <property type="protein sequence ID" value="OYQ28852.1"/>
    <property type="molecule type" value="Genomic_DNA"/>
</dbReference>
<dbReference type="InterPro" id="IPR014314">
    <property type="entry name" value="Succ_DH_cytb556"/>
</dbReference>
<dbReference type="GO" id="GO:0009055">
    <property type="term" value="F:electron transfer activity"/>
    <property type="evidence" value="ECO:0007669"/>
    <property type="project" value="InterPro"/>
</dbReference>
<dbReference type="AlphaFoldDB" id="A0A255YHV0"/>
<dbReference type="PROSITE" id="PS01001">
    <property type="entry name" value="SDH_CYT_2"/>
    <property type="match status" value="1"/>
</dbReference>
<feature type="transmembrane region" description="Helical" evidence="13">
    <location>
        <begin position="67"/>
        <end position="85"/>
    </location>
</feature>
<evidence type="ECO:0000256" key="8">
    <source>
        <dbReference type="ARBA" id="ARBA00022989"/>
    </source>
</evidence>
<comment type="subunit">
    <text evidence="11">Part of an enzyme complex containing four subunits: a flavoprotein, an iron-sulfur protein, plus two membrane-anchoring proteins, SdhC and SdhD. The complex can form homotrimers.</text>
</comment>
<sequence length="136" mass="14997">MASRPTAPAPRPLSPHLTIWKWRVHMAVSIVHRVTGHALAFGAVVIFAWWLAALASGPEYYRFFQDVVFSPLGVIVGFGLTWAMFQHMGSGLRHFIMDAGEGYDLVTSRRMAQGAFVFGATATLAFWAYILLGKGL</sequence>